<organism evidence="2">
    <name type="scientific">mine drainage metagenome</name>
    <dbReference type="NCBI Taxonomy" id="410659"/>
    <lineage>
        <taxon>unclassified sequences</taxon>
        <taxon>metagenomes</taxon>
        <taxon>ecological metagenomes</taxon>
    </lineage>
</organism>
<feature type="region of interest" description="Disordered" evidence="1">
    <location>
        <begin position="34"/>
        <end position="56"/>
    </location>
</feature>
<evidence type="ECO:0000256" key="1">
    <source>
        <dbReference type="SAM" id="MobiDB-lite"/>
    </source>
</evidence>
<accession>A0A1J5Q7D3</accession>
<name>A0A1J5Q7D3_9ZZZZ</name>
<evidence type="ECO:0000313" key="2">
    <source>
        <dbReference type="EMBL" id="OIQ73379.1"/>
    </source>
</evidence>
<sequence length="56" mass="5998">MGCGTWGLPLGLGGSLRLGGSYVSLKPQRRFAIASLPDPQDTQQSGVCYRQMHMSS</sequence>
<dbReference type="AlphaFoldDB" id="A0A1J5Q7D3"/>
<gene>
    <name evidence="2" type="ORF">GALL_449900</name>
</gene>
<proteinExistence type="predicted"/>
<comment type="caution">
    <text evidence="2">The sequence shown here is derived from an EMBL/GenBank/DDBJ whole genome shotgun (WGS) entry which is preliminary data.</text>
</comment>
<protein>
    <submittedName>
        <fullName evidence="2">Uncharacterized protein</fullName>
    </submittedName>
</protein>
<dbReference type="EMBL" id="MLJW01002891">
    <property type="protein sequence ID" value="OIQ73379.1"/>
    <property type="molecule type" value="Genomic_DNA"/>
</dbReference>
<reference evidence="2" key="1">
    <citation type="submission" date="2016-10" db="EMBL/GenBank/DDBJ databases">
        <title>Sequence of Gallionella enrichment culture.</title>
        <authorList>
            <person name="Poehlein A."/>
            <person name="Muehling M."/>
            <person name="Daniel R."/>
        </authorList>
    </citation>
    <scope>NUCLEOTIDE SEQUENCE</scope>
</reference>